<evidence type="ECO:0000313" key="3">
    <source>
        <dbReference type="Proteomes" id="UP001066276"/>
    </source>
</evidence>
<organism evidence="2 3">
    <name type="scientific">Pleurodeles waltl</name>
    <name type="common">Iberian ribbed newt</name>
    <dbReference type="NCBI Taxonomy" id="8319"/>
    <lineage>
        <taxon>Eukaryota</taxon>
        <taxon>Metazoa</taxon>
        <taxon>Chordata</taxon>
        <taxon>Craniata</taxon>
        <taxon>Vertebrata</taxon>
        <taxon>Euteleostomi</taxon>
        <taxon>Amphibia</taxon>
        <taxon>Batrachia</taxon>
        <taxon>Caudata</taxon>
        <taxon>Salamandroidea</taxon>
        <taxon>Salamandridae</taxon>
        <taxon>Pleurodelinae</taxon>
        <taxon>Pleurodeles</taxon>
    </lineage>
</organism>
<protein>
    <submittedName>
        <fullName evidence="2">Uncharacterized protein</fullName>
    </submittedName>
</protein>
<keyword evidence="3" id="KW-1185">Reference proteome</keyword>
<dbReference type="Proteomes" id="UP001066276">
    <property type="component" value="Chromosome 2_1"/>
</dbReference>
<reference evidence="2" key="1">
    <citation type="journal article" date="2022" name="bioRxiv">
        <title>Sequencing and chromosome-scale assembly of the giantPleurodeles waltlgenome.</title>
        <authorList>
            <person name="Brown T."/>
            <person name="Elewa A."/>
            <person name="Iarovenko S."/>
            <person name="Subramanian E."/>
            <person name="Araus A.J."/>
            <person name="Petzold A."/>
            <person name="Susuki M."/>
            <person name="Suzuki K.-i.T."/>
            <person name="Hayashi T."/>
            <person name="Toyoda A."/>
            <person name="Oliveira C."/>
            <person name="Osipova E."/>
            <person name="Leigh N.D."/>
            <person name="Simon A."/>
            <person name="Yun M.H."/>
        </authorList>
    </citation>
    <scope>NUCLEOTIDE SEQUENCE</scope>
    <source>
        <strain evidence="2">20211129_DDA</strain>
        <tissue evidence="2">Liver</tissue>
    </source>
</reference>
<proteinExistence type="predicted"/>
<comment type="caution">
    <text evidence="2">The sequence shown here is derived from an EMBL/GenBank/DDBJ whole genome shotgun (WGS) entry which is preliminary data.</text>
</comment>
<feature type="compositionally biased region" description="Basic and acidic residues" evidence="1">
    <location>
        <begin position="75"/>
        <end position="91"/>
    </location>
</feature>
<gene>
    <name evidence="2" type="ORF">NDU88_001836</name>
</gene>
<feature type="compositionally biased region" description="Basic residues" evidence="1">
    <location>
        <begin position="48"/>
        <end position="59"/>
    </location>
</feature>
<sequence>MEHPATINGSPQAAKYPGAPSETTRKRNALGIRISGFPTQQRTDVRGGPKRKERRKRTLRERDDGRINRIQSIWKRKEPPTEGKEAQRCEDSATSLEGRGSNRCGPAFKVGLKPW</sequence>
<evidence type="ECO:0000256" key="1">
    <source>
        <dbReference type="SAM" id="MobiDB-lite"/>
    </source>
</evidence>
<accession>A0AAV7V9G9</accession>
<evidence type="ECO:0000313" key="2">
    <source>
        <dbReference type="EMBL" id="KAJ1197992.1"/>
    </source>
</evidence>
<name>A0AAV7V9G9_PLEWA</name>
<feature type="region of interest" description="Disordered" evidence="1">
    <location>
        <begin position="1"/>
        <end position="115"/>
    </location>
</feature>
<dbReference type="AlphaFoldDB" id="A0AAV7V9G9"/>
<dbReference type="EMBL" id="JANPWB010000003">
    <property type="protein sequence ID" value="KAJ1197992.1"/>
    <property type="molecule type" value="Genomic_DNA"/>
</dbReference>